<dbReference type="Proteomes" id="UP000187429">
    <property type="component" value="Unassembled WGS sequence"/>
</dbReference>
<protein>
    <recommendedName>
        <fullName evidence="7">TFIIF beta subunit N-terminal domain-containing protein</fullName>
    </recommendedName>
</protein>
<proteinExistence type="predicted"/>
<comment type="subcellular location">
    <subcellularLocation>
        <location evidence="1">Nucleus</location>
    </subcellularLocation>
</comment>
<keyword evidence="4" id="KW-0804">Transcription</keyword>
<dbReference type="SUPFAM" id="SSF50916">
    <property type="entry name" value="Rap30/74 interaction domains"/>
    <property type="match status" value="1"/>
</dbReference>
<evidence type="ECO:0000256" key="2">
    <source>
        <dbReference type="ARBA" id="ARBA00023015"/>
    </source>
</evidence>
<accession>A0A1R1YRX1</accession>
<keyword evidence="3" id="KW-0238">DNA-binding</keyword>
<dbReference type="GO" id="GO:0005634">
    <property type="term" value="C:nucleus"/>
    <property type="evidence" value="ECO:0007669"/>
    <property type="project" value="UniProtKB-SubCell"/>
</dbReference>
<keyword evidence="5" id="KW-0539">Nucleus</keyword>
<reference evidence="9" key="1">
    <citation type="submission" date="2017-01" db="EMBL/GenBank/DDBJ databases">
        <authorList>
            <person name="Wang Y."/>
            <person name="White M."/>
            <person name="Kvist S."/>
            <person name="Moncalvo J.-M."/>
        </authorList>
    </citation>
    <scope>NUCLEOTIDE SEQUENCE [LARGE SCALE GENOMIC DNA]</scope>
    <source>
        <strain evidence="9">ID-206-W2</strain>
    </source>
</reference>
<evidence type="ECO:0000259" key="7">
    <source>
        <dbReference type="Pfam" id="PF17683"/>
    </source>
</evidence>
<dbReference type="AlphaFoldDB" id="A0A1R1YRX1"/>
<sequence>MDSDNDEGPEILENDTFTRPEGFGKDEEMADMDDDVDELDMSEMDTKVWLVKVPDFLAQRWKQVDVSGTEIATVRIYNT</sequence>
<feature type="domain" description="TFIIF beta subunit N-terminal" evidence="7">
    <location>
        <begin position="46"/>
        <end position="79"/>
    </location>
</feature>
<evidence type="ECO:0000256" key="6">
    <source>
        <dbReference type="SAM" id="MobiDB-lite"/>
    </source>
</evidence>
<dbReference type="InterPro" id="IPR040504">
    <property type="entry name" value="TFIIF_beta_N"/>
</dbReference>
<feature type="compositionally biased region" description="Acidic residues" evidence="6">
    <location>
        <begin position="1"/>
        <end position="13"/>
    </location>
</feature>
<dbReference type="GO" id="GO:0003677">
    <property type="term" value="F:DNA binding"/>
    <property type="evidence" value="ECO:0007669"/>
    <property type="project" value="UniProtKB-KW"/>
</dbReference>
<dbReference type="GO" id="GO:0006367">
    <property type="term" value="P:transcription initiation at RNA polymerase II promoter"/>
    <property type="evidence" value="ECO:0007669"/>
    <property type="project" value="InterPro"/>
</dbReference>
<evidence type="ECO:0000313" key="8">
    <source>
        <dbReference type="EMBL" id="OMJ29610.1"/>
    </source>
</evidence>
<feature type="region of interest" description="Disordered" evidence="6">
    <location>
        <begin position="1"/>
        <end position="28"/>
    </location>
</feature>
<dbReference type="OrthoDB" id="26094at2759"/>
<evidence type="ECO:0000256" key="3">
    <source>
        <dbReference type="ARBA" id="ARBA00023125"/>
    </source>
</evidence>
<name>A0A1R1YRX1_9FUNG</name>
<comment type="caution">
    <text evidence="8">The sequence shown here is derived from an EMBL/GenBank/DDBJ whole genome shotgun (WGS) entry which is preliminary data.</text>
</comment>
<evidence type="ECO:0000256" key="4">
    <source>
        <dbReference type="ARBA" id="ARBA00023163"/>
    </source>
</evidence>
<dbReference type="EMBL" id="LSSM01000237">
    <property type="protein sequence ID" value="OMJ29610.1"/>
    <property type="molecule type" value="Genomic_DNA"/>
</dbReference>
<keyword evidence="2" id="KW-0805">Transcription regulation</keyword>
<evidence type="ECO:0000256" key="1">
    <source>
        <dbReference type="ARBA" id="ARBA00004123"/>
    </source>
</evidence>
<keyword evidence="9" id="KW-1185">Reference proteome</keyword>
<dbReference type="Pfam" id="PF17683">
    <property type="entry name" value="TFIIF_beta_N"/>
    <property type="match status" value="1"/>
</dbReference>
<evidence type="ECO:0000313" key="9">
    <source>
        <dbReference type="Proteomes" id="UP000187429"/>
    </source>
</evidence>
<evidence type="ECO:0000256" key="5">
    <source>
        <dbReference type="ARBA" id="ARBA00023242"/>
    </source>
</evidence>
<feature type="compositionally biased region" description="Basic and acidic residues" evidence="6">
    <location>
        <begin position="16"/>
        <end position="27"/>
    </location>
</feature>
<dbReference type="InterPro" id="IPR011039">
    <property type="entry name" value="TFIIF_interaction"/>
</dbReference>
<gene>
    <name evidence="8" type="ORF">AYI69_g880</name>
</gene>
<organism evidence="8 9">
    <name type="scientific">Smittium culicis</name>
    <dbReference type="NCBI Taxonomy" id="133412"/>
    <lineage>
        <taxon>Eukaryota</taxon>
        <taxon>Fungi</taxon>
        <taxon>Fungi incertae sedis</taxon>
        <taxon>Zoopagomycota</taxon>
        <taxon>Kickxellomycotina</taxon>
        <taxon>Harpellomycetes</taxon>
        <taxon>Harpellales</taxon>
        <taxon>Legeriomycetaceae</taxon>
        <taxon>Smittium</taxon>
    </lineage>
</organism>